<dbReference type="GO" id="GO:0030896">
    <property type="term" value="C:checkpoint clamp complex"/>
    <property type="evidence" value="ECO:0007669"/>
    <property type="project" value="InterPro"/>
</dbReference>
<dbReference type="GO" id="GO:0031573">
    <property type="term" value="P:mitotic intra-S DNA damage checkpoint signaling"/>
    <property type="evidence" value="ECO:0007669"/>
    <property type="project" value="TreeGrafter"/>
</dbReference>
<name>A0A2P6NXN4_9EUKA</name>
<organism evidence="5 6">
    <name type="scientific">Planoprotostelium fungivorum</name>
    <dbReference type="NCBI Taxonomy" id="1890364"/>
    <lineage>
        <taxon>Eukaryota</taxon>
        <taxon>Amoebozoa</taxon>
        <taxon>Evosea</taxon>
        <taxon>Variosea</taxon>
        <taxon>Cavosteliida</taxon>
        <taxon>Cavosteliaceae</taxon>
        <taxon>Planoprotostelium</taxon>
    </lineage>
</organism>
<evidence type="ECO:0000313" key="6">
    <source>
        <dbReference type="Proteomes" id="UP000241769"/>
    </source>
</evidence>
<evidence type="ECO:0000256" key="1">
    <source>
        <dbReference type="ARBA" id="ARBA00004123"/>
    </source>
</evidence>
<dbReference type="GO" id="GO:0035861">
    <property type="term" value="C:site of double-strand break"/>
    <property type="evidence" value="ECO:0007669"/>
    <property type="project" value="TreeGrafter"/>
</dbReference>
<comment type="subcellular location">
    <subcellularLocation>
        <location evidence="1">Nucleus</location>
    </subcellularLocation>
</comment>
<dbReference type="InterPro" id="IPR016580">
    <property type="entry name" value="HUS1"/>
</dbReference>
<dbReference type="InterPro" id="IPR007150">
    <property type="entry name" value="HUS1/Mec3"/>
</dbReference>
<dbReference type="GO" id="GO:0000723">
    <property type="term" value="P:telomere maintenance"/>
    <property type="evidence" value="ECO:0007669"/>
    <property type="project" value="TreeGrafter"/>
</dbReference>
<protein>
    <recommendedName>
        <fullName evidence="4">Checkpoint protein</fullName>
    </recommendedName>
</protein>
<comment type="caution">
    <text evidence="5">The sequence shown here is derived from an EMBL/GenBank/DDBJ whole genome shotgun (WGS) entry which is preliminary data.</text>
</comment>
<dbReference type="PANTHER" id="PTHR12900:SF0">
    <property type="entry name" value="CHECKPOINT PROTEIN"/>
    <property type="match status" value="1"/>
</dbReference>
<evidence type="ECO:0000256" key="3">
    <source>
        <dbReference type="ARBA" id="ARBA00023242"/>
    </source>
</evidence>
<evidence type="ECO:0000256" key="4">
    <source>
        <dbReference type="PIRNR" id="PIRNR011312"/>
    </source>
</evidence>
<accession>A0A2P6NXN4</accession>
<dbReference type="SUPFAM" id="SSF55979">
    <property type="entry name" value="DNA clamp"/>
    <property type="match status" value="1"/>
</dbReference>
<sequence>MRFKARVLPDKATLFQRVVSTVLQISKECVIHLTQTKMQFILAAEITEGGMQVWSGIASNCLFEDYAIESLNNNEIAFEISLDHLQRALKSGQDASEMLFKLVKKNGVPYLSFVIEKQGQQTMSIVQDVPISMLTQVQFSSYIEPHLPDPDVQIMMPPLKILRNVIDKMKNVGEYLSIWANMAGEIRFKVESDMVTIQTSYRNLDHPQIEGKSPPRVNPELEAEGKVRVKQFSKFLYSYQVLPNNVVCCIVEGKAVVIHILLDDLYMTYYIPMVVL</sequence>
<reference evidence="5 6" key="1">
    <citation type="journal article" date="2018" name="Genome Biol. Evol.">
        <title>Multiple Roots of Fruiting Body Formation in Amoebozoa.</title>
        <authorList>
            <person name="Hillmann F."/>
            <person name="Forbes G."/>
            <person name="Novohradska S."/>
            <person name="Ferling I."/>
            <person name="Riege K."/>
            <person name="Groth M."/>
            <person name="Westermann M."/>
            <person name="Marz M."/>
            <person name="Spaller T."/>
            <person name="Winckler T."/>
            <person name="Schaap P."/>
            <person name="Glockner G."/>
        </authorList>
    </citation>
    <scope>NUCLEOTIDE SEQUENCE [LARGE SCALE GENOMIC DNA]</scope>
    <source>
        <strain evidence="5 6">Jena</strain>
    </source>
</reference>
<evidence type="ECO:0000256" key="2">
    <source>
        <dbReference type="ARBA" id="ARBA00005563"/>
    </source>
</evidence>
<dbReference type="Gene3D" id="3.70.10.10">
    <property type="match status" value="1"/>
</dbReference>
<keyword evidence="6" id="KW-1185">Reference proteome</keyword>
<dbReference type="InterPro" id="IPR046938">
    <property type="entry name" value="DNA_clamp_sf"/>
</dbReference>
<dbReference type="InParanoid" id="A0A2P6NXN4"/>
<dbReference type="OrthoDB" id="337750at2759"/>
<dbReference type="STRING" id="1890364.A0A2P6NXN4"/>
<dbReference type="PANTHER" id="PTHR12900">
    <property type="entry name" value="MITOTIC AND DNA DAMAGE CHECKPOINT PROTEIN HUS1"/>
    <property type="match status" value="1"/>
</dbReference>
<comment type="similarity">
    <text evidence="2 4">Belongs to the HUS1 family.</text>
</comment>
<dbReference type="GO" id="GO:0000724">
    <property type="term" value="P:double-strand break repair via homologous recombination"/>
    <property type="evidence" value="ECO:0007669"/>
    <property type="project" value="TreeGrafter"/>
</dbReference>
<dbReference type="PIRSF" id="PIRSF011312">
    <property type="entry name" value="Cell_cycle_HUS1"/>
    <property type="match status" value="1"/>
</dbReference>
<dbReference type="GO" id="GO:0005730">
    <property type="term" value="C:nucleolus"/>
    <property type="evidence" value="ECO:0007669"/>
    <property type="project" value="InterPro"/>
</dbReference>
<dbReference type="AlphaFoldDB" id="A0A2P6NXN4"/>
<keyword evidence="3" id="KW-0539">Nucleus</keyword>
<dbReference type="GO" id="GO:0033314">
    <property type="term" value="P:mitotic DNA replication checkpoint signaling"/>
    <property type="evidence" value="ECO:0007669"/>
    <property type="project" value="TreeGrafter"/>
</dbReference>
<dbReference type="GO" id="GO:0044778">
    <property type="term" value="P:meiotic DNA integrity checkpoint signaling"/>
    <property type="evidence" value="ECO:0007669"/>
    <property type="project" value="TreeGrafter"/>
</dbReference>
<dbReference type="FunCoup" id="A0A2P6NXN4">
    <property type="interactions" value="345"/>
</dbReference>
<gene>
    <name evidence="5" type="ORF">PROFUN_02808</name>
</gene>
<dbReference type="Pfam" id="PF04005">
    <property type="entry name" value="Hus1"/>
    <property type="match status" value="1"/>
</dbReference>
<dbReference type="EMBL" id="MDYQ01000008">
    <property type="protein sequence ID" value="PRP88712.1"/>
    <property type="molecule type" value="Genomic_DNA"/>
</dbReference>
<dbReference type="GO" id="GO:0006289">
    <property type="term" value="P:nucleotide-excision repair"/>
    <property type="evidence" value="ECO:0007669"/>
    <property type="project" value="TreeGrafter"/>
</dbReference>
<proteinExistence type="inferred from homology"/>
<evidence type="ECO:0000313" key="5">
    <source>
        <dbReference type="EMBL" id="PRP88712.1"/>
    </source>
</evidence>
<dbReference type="Proteomes" id="UP000241769">
    <property type="component" value="Unassembled WGS sequence"/>
</dbReference>